<protein>
    <submittedName>
        <fullName evidence="4">Uncharacterized protein</fullName>
    </submittedName>
</protein>
<feature type="region of interest" description="Disordered" evidence="1">
    <location>
        <begin position="29"/>
        <end position="72"/>
    </location>
</feature>
<sequence length="319" mass="33376">MFRSVGDPIRVGLGTAAIIAMGAVGTAAPAWAAPGPSASQSPGPTPSAPGPDSPDSPGGPPGPTDPLPEPWGLEVTVTVPDKEFFEGDKVNATIVVKAEKATRRTELRLTAGGRPLPGLSRCVDDPCRLGEVGRRGKRLNVVLTVPKKIRSGNVKLTAKVSGDGAVDDTFVKTVEVRQKLAPKPSPSPRGNGDSNDTRNSGNGNTGNGNGNRDTPYTPPLPNGEFNPNTPSPDVNLPPVTAPSLAPKAMAPAPQTALRSNDSPNAQELEFKRAAGTQVAWLAALLVAVSLLLTQLRLRQAATSSRRPPRPNRRRRRPTR</sequence>
<feature type="compositionally biased region" description="Low complexity" evidence="1">
    <location>
        <begin position="190"/>
        <end position="202"/>
    </location>
</feature>
<feature type="chain" id="PRO_5017559895" evidence="3">
    <location>
        <begin position="33"/>
        <end position="319"/>
    </location>
</feature>
<dbReference type="OrthoDB" id="3468585at2"/>
<name>A0A3D9SIP9_9ACTN</name>
<accession>A0A3D9SIP9</accession>
<dbReference type="AlphaFoldDB" id="A0A3D9SIP9"/>
<reference evidence="4 5" key="1">
    <citation type="submission" date="2018-08" db="EMBL/GenBank/DDBJ databases">
        <title>Sequencing the genomes of 1000 actinobacteria strains.</title>
        <authorList>
            <person name="Klenk H.-P."/>
        </authorList>
    </citation>
    <scope>NUCLEOTIDE SEQUENCE [LARGE SCALE GENOMIC DNA]</scope>
    <source>
        <strain evidence="4 5">DSM 43927</strain>
    </source>
</reference>
<feature type="region of interest" description="Disordered" evidence="1">
    <location>
        <begin position="299"/>
        <end position="319"/>
    </location>
</feature>
<keyword evidence="2" id="KW-1133">Transmembrane helix</keyword>
<evidence type="ECO:0000256" key="1">
    <source>
        <dbReference type="SAM" id="MobiDB-lite"/>
    </source>
</evidence>
<dbReference type="Proteomes" id="UP000256661">
    <property type="component" value="Unassembled WGS sequence"/>
</dbReference>
<evidence type="ECO:0000256" key="2">
    <source>
        <dbReference type="SAM" id="Phobius"/>
    </source>
</evidence>
<keyword evidence="2" id="KW-0472">Membrane</keyword>
<evidence type="ECO:0000313" key="5">
    <source>
        <dbReference type="Proteomes" id="UP000256661"/>
    </source>
</evidence>
<dbReference type="EMBL" id="QTTT01000001">
    <property type="protein sequence ID" value="REE95808.1"/>
    <property type="molecule type" value="Genomic_DNA"/>
</dbReference>
<feature type="compositionally biased region" description="Pro residues" evidence="1">
    <location>
        <begin position="43"/>
        <end position="69"/>
    </location>
</feature>
<gene>
    <name evidence="4" type="ORF">DFJ69_1219</name>
</gene>
<feature type="compositionally biased region" description="Basic residues" evidence="1">
    <location>
        <begin position="306"/>
        <end position="319"/>
    </location>
</feature>
<evidence type="ECO:0000313" key="4">
    <source>
        <dbReference type="EMBL" id="REE95808.1"/>
    </source>
</evidence>
<dbReference type="RefSeq" id="WP_116021550.1">
    <property type="nucleotide sequence ID" value="NZ_QTTT01000001.1"/>
</dbReference>
<feature type="transmembrane region" description="Helical" evidence="2">
    <location>
        <begin position="278"/>
        <end position="297"/>
    </location>
</feature>
<feature type="compositionally biased region" description="Low complexity" evidence="1">
    <location>
        <begin position="29"/>
        <end position="42"/>
    </location>
</feature>
<comment type="caution">
    <text evidence="4">The sequence shown here is derived from an EMBL/GenBank/DDBJ whole genome shotgun (WGS) entry which is preliminary data.</text>
</comment>
<proteinExistence type="predicted"/>
<keyword evidence="5" id="KW-1185">Reference proteome</keyword>
<keyword evidence="2" id="KW-0812">Transmembrane</keyword>
<feature type="region of interest" description="Disordered" evidence="1">
    <location>
        <begin position="176"/>
        <end position="262"/>
    </location>
</feature>
<organism evidence="4 5">
    <name type="scientific">Thermomonospora umbrina</name>
    <dbReference type="NCBI Taxonomy" id="111806"/>
    <lineage>
        <taxon>Bacteria</taxon>
        <taxon>Bacillati</taxon>
        <taxon>Actinomycetota</taxon>
        <taxon>Actinomycetes</taxon>
        <taxon>Streptosporangiales</taxon>
        <taxon>Thermomonosporaceae</taxon>
        <taxon>Thermomonospora</taxon>
    </lineage>
</organism>
<keyword evidence="3" id="KW-0732">Signal</keyword>
<evidence type="ECO:0000256" key="3">
    <source>
        <dbReference type="SAM" id="SignalP"/>
    </source>
</evidence>
<feature type="signal peptide" evidence="3">
    <location>
        <begin position="1"/>
        <end position="32"/>
    </location>
</feature>